<dbReference type="EMBL" id="BLLK01000020">
    <property type="protein sequence ID" value="GFH45108.1"/>
    <property type="molecule type" value="Genomic_DNA"/>
</dbReference>
<feature type="compositionally biased region" description="Polar residues" evidence="2">
    <location>
        <begin position="82"/>
        <end position="101"/>
    </location>
</feature>
<feature type="region of interest" description="Disordered" evidence="2">
    <location>
        <begin position="1"/>
        <end position="168"/>
    </location>
</feature>
<dbReference type="InterPro" id="IPR011990">
    <property type="entry name" value="TPR-like_helical_dom_sf"/>
</dbReference>
<dbReference type="AlphaFoldDB" id="A0AAD3H008"/>
<evidence type="ECO:0000313" key="3">
    <source>
        <dbReference type="EMBL" id="GFH45108.1"/>
    </source>
</evidence>
<protein>
    <recommendedName>
        <fullName evidence="5">MYND-type domain-containing protein</fullName>
    </recommendedName>
</protein>
<feature type="compositionally biased region" description="Basic residues" evidence="2">
    <location>
        <begin position="141"/>
        <end position="153"/>
    </location>
</feature>
<keyword evidence="4" id="KW-1185">Reference proteome</keyword>
<feature type="coiled-coil region" evidence="1">
    <location>
        <begin position="283"/>
        <end position="310"/>
    </location>
</feature>
<comment type="caution">
    <text evidence="3">The sequence shown here is derived from an EMBL/GenBank/DDBJ whole genome shotgun (WGS) entry which is preliminary data.</text>
</comment>
<evidence type="ECO:0008006" key="5">
    <source>
        <dbReference type="Google" id="ProtNLM"/>
    </source>
</evidence>
<gene>
    <name evidence="3" type="ORF">CTEN210_01582</name>
</gene>
<feature type="compositionally biased region" description="Polar residues" evidence="2">
    <location>
        <begin position="42"/>
        <end position="51"/>
    </location>
</feature>
<sequence>MESESPSKSNRSSSHACRPWTAPQNDENEYRSPQTPKLGASMHTSSLSTSPCRPIALNESNNQVLGDTESQVKATHVEKPSKLNQMPTSDESSQQEENQASIGHDSRKRNAEKSNIDPETKKLKTSDIRNFFSGPSAQSSTKRKKSKQKKKSRNAPQKNRGQVDFNFCPKVDGELKSPSIQSRNSKLRMSKENKDHGTIRTCWGCSKIEEGEEEFKACSKCMENKWAPAHFCSRECLKKNWPRHKEFHEKHEACQVEAKYGFLAKELKLPKEKKKDPLEEHFRQVREAEIIMAQKNMEKAERKFQKIIQTEPESPSPYLNLALISMQMERADAECKRYLDLGFEKYGYALLNGFIGNMEMTEKQTSEMTYKYIAHLIASRIDEQNIKAKFWEEDSLLKRVYRYAYKCYPTSHALVEKEDKAMFQEHWNYLSDIYIRILAGLVDWGRVDTPHAITTEKDIEEAIAVANIAKEQNKDNPDQVCKYNILIESLMWQSTTEEDFPFYNGCWVVIRDLKNEKCQHMNEKLGYVHKKHSKRDRYVVQIDGFGKACVKKYNLYIIPLSVKEQGLVPLLADVEQWNYVRPKADACNRILCNMSAFLHT</sequence>
<dbReference type="Proteomes" id="UP001054902">
    <property type="component" value="Unassembled WGS sequence"/>
</dbReference>
<dbReference type="Gene3D" id="1.25.40.10">
    <property type="entry name" value="Tetratricopeptide repeat domain"/>
    <property type="match status" value="1"/>
</dbReference>
<proteinExistence type="predicted"/>
<feature type="compositionally biased region" description="Basic and acidic residues" evidence="2">
    <location>
        <begin position="104"/>
        <end position="127"/>
    </location>
</feature>
<feature type="compositionally biased region" description="Low complexity" evidence="2">
    <location>
        <begin position="1"/>
        <end position="14"/>
    </location>
</feature>
<organism evidence="3 4">
    <name type="scientific">Chaetoceros tenuissimus</name>
    <dbReference type="NCBI Taxonomy" id="426638"/>
    <lineage>
        <taxon>Eukaryota</taxon>
        <taxon>Sar</taxon>
        <taxon>Stramenopiles</taxon>
        <taxon>Ochrophyta</taxon>
        <taxon>Bacillariophyta</taxon>
        <taxon>Coscinodiscophyceae</taxon>
        <taxon>Chaetocerotophycidae</taxon>
        <taxon>Chaetocerotales</taxon>
        <taxon>Chaetocerotaceae</taxon>
        <taxon>Chaetoceros</taxon>
    </lineage>
</organism>
<accession>A0AAD3H008</accession>
<dbReference type="Gene3D" id="6.10.140.2220">
    <property type="match status" value="1"/>
</dbReference>
<feature type="compositionally biased region" description="Polar residues" evidence="2">
    <location>
        <begin position="58"/>
        <end position="73"/>
    </location>
</feature>
<keyword evidence="1" id="KW-0175">Coiled coil</keyword>
<name>A0AAD3H008_9STRA</name>
<evidence type="ECO:0000256" key="1">
    <source>
        <dbReference type="SAM" id="Coils"/>
    </source>
</evidence>
<evidence type="ECO:0000256" key="2">
    <source>
        <dbReference type="SAM" id="MobiDB-lite"/>
    </source>
</evidence>
<evidence type="ECO:0000313" key="4">
    <source>
        <dbReference type="Proteomes" id="UP001054902"/>
    </source>
</evidence>
<reference evidence="3 4" key="1">
    <citation type="journal article" date="2021" name="Sci. Rep.">
        <title>The genome of the diatom Chaetoceros tenuissimus carries an ancient integrated fragment of an extant virus.</title>
        <authorList>
            <person name="Hongo Y."/>
            <person name="Kimura K."/>
            <person name="Takaki Y."/>
            <person name="Yoshida Y."/>
            <person name="Baba S."/>
            <person name="Kobayashi G."/>
            <person name="Nagasaki K."/>
            <person name="Hano T."/>
            <person name="Tomaru Y."/>
        </authorList>
    </citation>
    <scope>NUCLEOTIDE SEQUENCE [LARGE SCALE GENOMIC DNA]</scope>
    <source>
        <strain evidence="3 4">NIES-3715</strain>
    </source>
</reference>
<dbReference type="SUPFAM" id="SSF48452">
    <property type="entry name" value="TPR-like"/>
    <property type="match status" value="1"/>
</dbReference>